<gene>
    <name evidence="1" type="ORF">I5907_17455</name>
</gene>
<accession>A0A931GZ48</accession>
<protein>
    <submittedName>
        <fullName evidence="1">Uncharacterized protein</fullName>
    </submittedName>
</protein>
<reference evidence="1" key="1">
    <citation type="submission" date="2020-11" db="EMBL/GenBank/DDBJ databases">
        <title>Bacterial whole genome sequence for Panacibacter sp. DH6.</title>
        <authorList>
            <person name="Le V."/>
            <person name="Ko S."/>
            <person name="Ahn C.-Y."/>
            <person name="Oh H.-M."/>
        </authorList>
    </citation>
    <scope>NUCLEOTIDE SEQUENCE</scope>
    <source>
        <strain evidence="1">DH6</strain>
    </source>
</reference>
<dbReference type="Proteomes" id="UP000628448">
    <property type="component" value="Unassembled WGS sequence"/>
</dbReference>
<organism evidence="1 2">
    <name type="scientific">Panacibacter microcysteis</name>
    <dbReference type="NCBI Taxonomy" id="2793269"/>
    <lineage>
        <taxon>Bacteria</taxon>
        <taxon>Pseudomonadati</taxon>
        <taxon>Bacteroidota</taxon>
        <taxon>Chitinophagia</taxon>
        <taxon>Chitinophagales</taxon>
        <taxon>Chitinophagaceae</taxon>
        <taxon>Panacibacter</taxon>
    </lineage>
</organism>
<evidence type="ECO:0000313" key="2">
    <source>
        <dbReference type="Proteomes" id="UP000628448"/>
    </source>
</evidence>
<name>A0A931GZ48_9BACT</name>
<comment type="caution">
    <text evidence="1">The sequence shown here is derived from an EMBL/GenBank/DDBJ whole genome shotgun (WGS) entry which is preliminary data.</text>
</comment>
<proteinExistence type="predicted"/>
<sequence>MKYLWIIFLFATARLQAQELFVYTEPASNMPTRSLGVRLTNMLMDERGTEKYEYHVVPEAMWGVNKRLMVHANAFISNAANNLKAEGGSIYAKYRFLSSDAVHSHFRMAGYGKYSFNNSAIHQQEIDLFGHNSGWQAGVVATQLIHKVAVSANVSYLQATDNGSLNKFPVTEANKAVSYSLSLGKLMLPKEYVDYNQTNINVMVELLGQTLGNNKGSYLDIAPSLQLIIKSQARIDIGYRYQLMSSMARSAPNGFLLRFEYLIFNAFKKH</sequence>
<dbReference type="RefSeq" id="WP_196992087.1">
    <property type="nucleotide sequence ID" value="NZ_JADWYR010000002.1"/>
</dbReference>
<dbReference type="AlphaFoldDB" id="A0A931GZ48"/>
<keyword evidence="2" id="KW-1185">Reference proteome</keyword>
<dbReference type="EMBL" id="JADWYR010000002">
    <property type="protein sequence ID" value="MBG9378030.1"/>
    <property type="molecule type" value="Genomic_DNA"/>
</dbReference>
<evidence type="ECO:0000313" key="1">
    <source>
        <dbReference type="EMBL" id="MBG9378030.1"/>
    </source>
</evidence>